<dbReference type="Proteomes" id="UP000469011">
    <property type="component" value="Unassembled WGS sequence"/>
</dbReference>
<dbReference type="Gene3D" id="3.40.50.300">
    <property type="entry name" value="P-loop containing nucleotide triphosphate hydrolases"/>
    <property type="match status" value="1"/>
</dbReference>
<organism evidence="9 10">
    <name type="scientific">Jiella pacifica</name>
    <dbReference type="NCBI Taxonomy" id="2696469"/>
    <lineage>
        <taxon>Bacteria</taxon>
        <taxon>Pseudomonadati</taxon>
        <taxon>Pseudomonadota</taxon>
        <taxon>Alphaproteobacteria</taxon>
        <taxon>Hyphomicrobiales</taxon>
        <taxon>Aurantimonadaceae</taxon>
        <taxon>Jiella</taxon>
    </lineage>
</organism>
<evidence type="ECO:0000256" key="4">
    <source>
        <dbReference type="ARBA" id="ARBA00022475"/>
    </source>
</evidence>
<dbReference type="GO" id="GO:0005886">
    <property type="term" value="C:plasma membrane"/>
    <property type="evidence" value="ECO:0007669"/>
    <property type="project" value="UniProtKB-SubCell"/>
</dbReference>
<evidence type="ECO:0000313" key="9">
    <source>
        <dbReference type="EMBL" id="NDW07378.1"/>
    </source>
</evidence>
<keyword evidence="7" id="KW-0472">Membrane</keyword>
<evidence type="ECO:0000313" key="10">
    <source>
        <dbReference type="Proteomes" id="UP000469011"/>
    </source>
</evidence>
<accession>A0A6N9TET9</accession>
<dbReference type="Pfam" id="PF08352">
    <property type="entry name" value="oligo_HPY"/>
    <property type="match status" value="1"/>
</dbReference>
<evidence type="ECO:0000256" key="6">
    <source>
        <dbReference type="ARBA" id="ARBA00022840"/>
    </source>
</evidence>
<evidence type="ECO:0000256" key="5">
    <source>
        <dbReference type="ARBA" id="ARBA00022741"/>
    </source>
</evidence>
<sequence length="354" mass="38489">MLSQASKPGPEAARLGAVRDRAVAGPAEPLLDIRGLGISFGRAASRTAVTRDISFAVEKGQCVGLVGESGCGKTVTGLALMGLLPLSGSHFDGEVLFRGENLLRLSERQWRSKRGRHIGMIFQEPMSALDPVFTIGEQISETLRAHFRINRKEARERAIDALAKVGIPDPSVRYEAYPHELSGGMRQRAMIAMAISCEPALLIADEPTTALDVTVQAQIMDVLADLNQRMGMAILFISHDLGLVSQACDRLVTMYAGEVVESGAIDDVLVEPRHPYTSGLLRSLPTFSPRKSRLPSIPGRVPKAGEFPHGCRFESRCAHARPRCRVPQPIHTLPTGAHVRCCRHEELDLPGVTQ</sequence>
<dbReference type="CDD" id="cd03257">
    <property type="entry name" value="ABC_NikE_OppD_transporters"/>
    <property type="match status" value="1"/>
</dbReference>
<reference evidence="9 10" key="1">
    <citation type="submission" date="2020-01" db="EMBL/GenBank/DDBJ databases">
        <title>Jiella pacifica sp. nov.</title>
        <authorList>
            <person name="Xue Z."/>
            <person name="Zhu S."/>
            <person name="Chen J."/>
            <person name="Yang J."/>
        </authorList>
    </citation>
    <scope>NUCLEOTIDE SEQUENCE [LARGE SCALE GENOMIC DNA]</scope>
    <source>
        <strain evidence="9 10">40Bstr34</strain>
    </source>
</reference>
<dbReference type="GO" id="GO:0015833">
    <property type="term" value="P:peptide transport"/>
    <property type="evidence" value="ECO:0007669"/>
    <property type="project" value="InterPro"/>
</dbReference>
<dbReference type="InterPro" id="IPR027417">
    <property type="entry name" value="P-loop_NTPase"/>
</dbReference>
<gene>
    <name evidence="9" type="ORF">GTK09_23460</name>
</gene>
<evidence type="ECO:0000256" key="1">
    <source>
        <dbReference type="ARBA" id="ARBA00004417"/>
    </source>
</evidence>
<dbReference type="GO" id="GO:0016887">
    <property type="term" value="F:ATP hydrolysis activity"/>
    <property type="evidence" value="ECO:0007669"/>
    <property type="project" value="InterPro"/>
</dbReference>
<dbReference type="InterPro" id="IPR013563">
    <property type="entry name" value="Oligopep_ABC_C"/>
</dbReference>
<dbReference type="PANTHER" id="PTHR43297">
    <property type="entry name" value="OLIGOPEPTIDE TRANSPORT ATP-BINDING PROTEIN APPD"/>
    <property type="match status" value="1"/>
</dbReference>
<comment type="caution">
    <text evidence="9">The sequence shown here is derived from an EMBL/GenBank/DDBJ whole genome shotgun (WGS) entry which is preliminary data.</text>
</comment>
<dbReference type="PANTHER" id="PTHR43297:SF2">
    <property type="entry name" value="DIPEPTIDE TRANSPORT ATP-BINDING PROTEIN DPPD"/>
    <property type="match status" value="1"/>
</dbReference>
<keyword evidence="4" id="KW-1003">Cell membrane</keyword>
<protein>
    <submittedName>
        <fullName evidence="9">ATP-binding cassette domain-containing protein</fullName>
    </submittedName>
</protein>
<dbReference type="NCBIfam" id="TIGR01727">
    <property type="entry name" value="oligo_HPY"/>
    <property type="match status" value="1"/>
</dbReference>
<keyword evidence="6 9" id="KW-0067">ATP-binding</keyword>
<dbReference type="FunFam" id="3.40.50.300:FF:000016">
    <property type="entry name" value="Oligopeptide ABC transporter ATP-binding component"/>
    <property type="match status" value="1"/>
</dbReference>
<name>A0A6N9TET9_9HYPH</name>
<keyword evidence="10" id="KW-1185">Reference proteome</keyword>
<dbReference type="InterPro" id="IPR050388">
    <property type="entry name" value="ABC_Ni/Peptide_Import"/>
</dbReference>
<keyword evidence="3" id="KW-0813">Transport</keyword>
<dbReference type="GO" id="GO:0055085">
    <property type="term" value="P:transmembrane transport"/>
    <property type="evidence" value="ECO:0007669"/>
    <property type="project" value="UniProtKB-ARBA"/>
</dbReference>
<dbReference type="Pfam" id="PF00005">
    <property type="entry name" value="ABC_tran"/>
    <property type="match status" value="1"/>
</dbReference>
<dbReference type="RefSeq" id="WP_163465836.1">
    <property type="nucleotide sequence ID" value="NZ_JAAAMG010000028.1"/>
</dbReference>
<evidence type="ECO:0000256" key="2">
    <source>
        <dbReference type="ARBA" id="ARBA00005417"/>
    </source>
</evidence>
<dbReference type="InterPro" id="IPR003439">
    <property type="entry name" value="ABC_transporter-like_ATP-bd"/>
</dbReference>
<evidence type="ECO:0000256" key="7">
    <source>
        <dbReference type="ARBA" id="ARBA00023136"/>
    </source>
</evidence>
<dbReference type="GO" id="GO:0005524">
    <property type="term" value="F:ATP binding"/>
    <property type="evidence" value="ECO:0007669"/>
    <property type="project" value="UniProtKB-KW"/>
</dbReference>
<proteinExistence type="inferred from homology"/>
<dbReference type="SUPFAM" id="SSF52540">
    <property type="entry name" value="P-loop containing nucleoside triphosphate hydrolases"/>
    <property type="match status" value="1"/>
</dbReference>
<feature type="domain" description="ABC transporter" evidence="8">
    <location>
        <begin position="33"/>
        <end position="281"/>
    </location>
</feature>
<dbReference type="SMART" id="SM00382">
    <property type="entry name" value="AAA"/>
    <property type="match status" value="1"/>
</dbReference>
<dbReference type="PROSITE" id="PS50893">
    <property type="entry name" value="ABC_TRANSPORTER_2"/>
    <property type="match status" value="1"/>
</dbReference>
<comment type="similarity">
    <text evidence="2">Belongs to the ABC transporter superfamily.</text>
</comment>
<evidence type="ECO:0000259" key="8">
    <source>
        <dbReference type="PROSITE" id="PS50893"/>
    </source>
</evidence>
<dbReference type="PROSITE" id="PS00211">
    <property type="entry name" value="ABC_TRANSPORTER_1"/>
    <property type="match status" value="1"/>
</dbReference>
<evidence type="ECO:0000256" key="3">
    <source>
        <dbReference type="ARBA" id="ARBA00022448"/>
    </source>
</evidence>
<dbReference type="AlphaFoldDB" id="A0A6N9TET9"/>
<dbReference type="EMBL" id="JAAAMG010000028">
    <property type="protein sequence ID" value="NDW07378.1"/>
    <property type="molecule type" value="Genomic_DNA"/>
</dbReference>
<keyword evidence="5" id="KW-0547">Nucleotide-binding</keyword>
<dbReference type="InterPro" id="IPR017871">
    <property type="entry name" value="ABC_transporter-like_CS"/>
</dbReference>
<comment type="subcellular location">
    <subcellularLocation>
        <location evidence="1">Cell inner membrane</location>
        <topology evidence="1">Peripheral membrane protein</topology>
    </subcellularLocation>
</comment>
<dbReference type="InterPro" id="IPR003593">
    <property type="entry name" value="AAA+_ATPase"/>
</dbReference>